<evidence type="ECO:0000313" key="2">
    <source>
        <dbReference type="EMBL" id="VDK49498.1"/>
    </source>
</evidence>
<protein>
    <recommendedName>
        <fullName evidence="1">Kazal-like domain-containing protein</fullName>
    </recommendedName>
</protein>
<dbReference type="CDD" id="cd00104">
    <property type="entry name" value="KAZAL_FS"/>
    <property type="match status" value="1"/>
</dbReference>
<dbReference type="InterPro" id="IPR002350">
    <property type="entry name" value="Kazal_dom"/>
</dbReference>
<proteinExistence type="predicted"/>
<dbReference type="Gene3D" id="3.30.60.30">
    <property type="match status" value="1"/>
</dbReference>
<dbReference type="EMBL" id="UYRV01002918">
    <property type="protein sequence ID" value="VDK49498.1"/>
    <property type="molecule type" value="Genomic_DNA"/>
</dbReference>
<dbReference type="Proteomes" id="UP000271889">
    <property type="component" value="Unassembled WGS sequence"/>
</dbReference>
<dbReference type="PROSITE" id="PS51465">
    <property type="entry name" value="KAZAL_2"/>
    <property type="match status" value="1"/>
</dbReference>
<feature type="domain" description="Kazal-like" evidence="1">
    <location>
        <begin position="18"/>
        <end position="68"/>
    </location>
</feature>
<organism evidence="2 3">
    <name type="scientific">Cylicostephanus goldi</name>
    <name type="common">Nematode worm</name>
    <dbReference type="NCBI Taxonomy" id="71465"/>
    <lineage>
        <taxon>Eukaryota</taxon>
        <taxon>Metazoa</taxon>
        <taxon>Ecdysozoa</taxon>
        <taxon>Nematoda</taxon>
        <taxon>Chromadorea</taxon>
        <taxon>Rhabditida</taxon>
        <taxon>Rhabditina</taxon>
        <taxon>Rhabditomorpha</taxon>
        <taxon>Strongyloidea</taxon>
        <taxon>Strongylidae</taxon>
        <taxon>Cylicostephanus</taxon>
    </lineage>
</organism>
<keyword evidence="3" id="KW-1185">Reference proteome</keyword>
<dbReference type="InterPro" id="IPR036058">
    <property type="entry name" value="Kazal_dom_sf"/>
</dbReference>
<accession>A0A3P6S5W4</accession>
<sequence>MAAKDGINLSTQPEEYCLKALCDKKNCSSEEKPVCGSNFLTYTNLCYFNAERCKDDKISILFYGQLHTFHACIVAKLYDYTCEKLDS</sequence>
<dbReference type="OrthoDB" id="126772at2759"/>
<dbReference type="SMART" id="SM00280">
    <property type="entry name" value="KAZAL"/>
    <property type="match status" value="1"/>
</dbReference>
<reference evidence="2 3" key="1">
    <citation type="submission" date="2018-11" db="EMBL/GenBank/DDBJ databases">
        <authorList>
            <consortium name="Pathogen Informatics"/>
        </authorList>
    </citation>
    <scope>NUCLEOTIDE SEQUENCE [LARGE SCALE GENOMIC DNA]</scope>
</reference>
<dbReference type="Pfam" id="PF07648">
    <property type="entry name" value="Kazal_2"/>
    <property type="match status" value="1"/>
</dbReference>
<evidence type="ECO:0000313" key="3">
    <source>
        <dbReference type="Proteomes" id="UP000271889"/>
    </source>
</evidence>
<dbReference type="AlphaFoldDB" id="A0A3P6S5W4"/>
<gene>
    <name evidence="2" type="ORF">CGOC_LOCUS1536</name>
</gene>
<name>A0A3P6S5W4_CYLGO</name>
<dbReference type="SUPFAM" id="SSF100895">
    <property type="entry name" value="Kazal-type serine protease inhibitors"/>
    <property type="match status" value="1"/>
</dbReference>
<evidence type="ECO:0000259" key="1">
    <source>
        <dbReference type="PROSITE" id="PS51465"/>
    </source>
</evidence>